<dbReference type="EMBL" id="JBFOLJ010000003">
    <property type="protein sequence ID" value="KAL2549720.1"/>
    <property type="molecule type" value="Genomic_DNA"/>
</dbReference>
<evidence type="ECO:0000256" key="1">
    <source>
        <dbReference type="SAM" id="MobiDB-lite"/>
    </source>
</evidence>
<reference evidence="3" key="1">
    <citation type="submission" date="2024-07" db="EMBL/GenBank/DDBJ databases">
        <title>Two chromosome-level genome assemblies of Korean endemic species Abeliophyllum distichum and Forsythia ovata (Oleaceae).</title>
        <authorList>
            <person name="Jang H."/>
        </authorList>
    </citation>
    <scope>NUCLEOTIDE SEQUENCE [LARGE SCALE GENOMIC DNA]</scope>
</reference>
<protein>
    <submittedName>
        <fullName evidence="2">Uncharacterized protein</fullName>
    </submittedName>
</protein>
<comment type="caution">
    <text evidence="2">The sequence shown here is derived from an EMBL/GenBank/DDBJ whole genome shotgun (WGS) entry which is preliminary data.</text>
</comment>
<feature type="region of interest" description="Disordered" evidence="1">
    <location>
        <begin position="1"/>
        <end position="37"/>
    </location>
</feature>
<proteinExistence type="predicted"/>
<dbReference type="AlphaFoldDB" id="A0ABD1WJ53"/>
<feature type="compositionally biased region" description="Polar residues" evidence="1">
    <location>
        <begin position="23"/>
        <end position="36"/>
    </location>
</feature>
<evidence type="ECO:0000313" key="2">
    <source>
        <dbReference type="EMBL" id="KAL2549720.1"/>
    </source>
</evidence>
<evidence type="ECO:0000313" key="3">
    <source>
        <dbReference type="Proteomes" id="UP001604277"/>
    </source>
</evidence>
<accession>A0ABD1WJ53</accession>
<gene>
    <name evidence="2" type="ORF">Fot_11250</name>
</gene>
<name>A0ABD1WJ53_9LAMI</name>
<feature type="compositionally biased region" description="Basic and acidic residues" evidence="1">
    <location>
        <begin position="10"/>
        <end position="22"/>
    </location>
</feature>
<sequence>MRIPVGSEGIGDRDRDEDEKSRPGSSSESTIRSKGQLSHLASWGRGNRQCLISSQIGWVSLLPLLQQKCNLGIIKRRELAGREGAGSWPGVKAPAEGGAVGGGIGNRHTQIETEMGCVCGEGEILRIWE</sequence>
<organism evidence="2 3">
    <name type="scientific">Forsythia ovata</name>
    <dbReference type="NCBI Taxonomy" id="205694"/>
    <lineage>
        <taxon>Eukaryota</taxon>
        <taxon>Viridiplantae</taxon>
        <taxon>Streptophyta</taxon>
        <taxon>Embryophyta</taxon>
        <taxon>Tracheophyta</taxon>
        <taxon>Spermatophyta</taxon>
        <taxon>Magnoliopsida</taxon>
        <taxon>eudicotyledons</taxon>
        <taxon>Gunneridae</taxon>
        <taxon>Pentapetalae</taxon>
        <taxon>asterids</taxon>
        <taxon>lamiids</taxon>
        <taxon>Lamiales</taxon>
        <taxon>Oleaceae</taxon>
        <taxon>Forsythieae</taxon>
        <taxon>Forsythia</taxon>
    </lineage>
</organism>
<keyword evidence="3" id="KW-1185">Reference proteome</keyword>
<dbReference type="Proteomes" id="UP001604277">
    <property type="component" value="Unassembled WGS sequence"/>
</dbReference>